<evidence type="ECO:0008006" key="7">
    <source>
        <dbReference type="Google" id="ProtNLM"/>
    </source>
</evidence>
<evidence type="ECO:0000256" key="3">
    <source>
        <dbReference type="SAM" id="Phobius"/>
    </source>
</evidence>
<evidence type="ECO:0000256" key="1">
    <source>
        <dbReference type="ARBA" id="ARBA00022729"/>
    </source>
</evidence>
<dbReference type="InterPro" id="IPR050975">
    <property type="entry name" value="Sleep_regulator"/>
</dbReference>
<feature type="chain" id="PRO_5045632267" description="Protein sleepless" evidence="4">
    <location>
        <begin position="33"/>
        <end position="152"/>
    </location>
</feature>
<reference evidence="5 6" key="1">
    <citation type="submission" date="2022-12" db="EMBL/GenBank/DDBJ databases">
        <title>Chromosome-level genome of Tegillarca granosa.</title>
        <authorList>
            <person name="Kim J."/>
        </authorList>
    </citation>
    <scope>NUCLEOTIDE SEQUENCE [LARGE SCALE GENOMIC DNA]</scope>
    <source>
        <strain evidence="5">Teg-2019</strain>
        <tissue evidence="5">Adductor muscle</tissue>
    </source>
</reference>
<organism evidence="5 6">
    <name type="scientific">Tegillarca granosa</name>
    <name type="common">Malaysian cockle</name>
    <name type="synonym">Anadara granosa</name>
    <dbReference type="NCBI Taxonomy" id="220873"/>
    <lineage>
        <taxon>Eukaryota</taxon>
        <taxon>Metazoa</taxon>
        <taxon>Spiralia</taxon>
        <taxon>Lophotrochozoa</taxon>
        <taxon>Mollusca</taxon>
        <taxon>Bivalvia</taxon>
        <taxon>Autobranchia</taxon>
        <taxon>Pteriomorphia</taxon>
        <taxon>Arcoida</taxon>
        <taxon>Arcoidea</taxon>
        <taxon>Arcidae</taxon>
        <taxon>Tegillarca</taxon>
    </lineage>
</organism>
<evidence type="ECO:0000313" key="5">
    <source>
        <dbReference type="EMBL" id="KAJ8316482.1"/>
    </source>
</evidence>
<dbReference type="EMBL" id="JARBDR010000328">
    <property type="protein sequence ID" value="KAJ8316482.1"/>
    <property type="molecule type" value="Genomic_DNA"/>
</dbReference>
<dbReference type="Proteomes" id="UP001217089">
    <property type="component" value="Unassembled WGS sequence"/>
</dbReference>
<accession>A0ABQ9FKM2</accession>
<comment type="caution">
    <text evidence="5">The sequence shown here is derived from an EMBL/GenBank/DDBJ whole genome shotgun (WGS) entry which is preliminary data.</text>
</comment>
<dbReference type="InterPro" id="IPR031424">
    <property type="entry name" value="QVR-like"/>
</dbReference>
<keyword evidence="3" id="KW-0472">Membrane</keyword>
<keyword evidence="2" id="KW-0325">Glycoprotein</keyword>
<proteinExistence type="predicted"/>
<evidence type="ECO:0000256" key="4">
    <source>
        <dbReference type="SAM" id="SignalP"/>
    </source>
</evidence>
<name>A0ABQ9FKM2_TEGGR</name>
<keyword evidence="3" id="KW-0812">Transmembrane</keyword>
<keyword evidence="6" id="KW-1185">Reference proteome</keyword>
<sequence length="152" mass="17008">MWSKRLFSITYNMQSYIIVAVSFLCLIEIASALKCYNCTSDVQGCGTTFALSSKDKKAYLVDCSKHFPKAVACSKKVTYQQFNREEIPVVTRGCYNDASSKEPFTPKICYDLNQMEACYCTGDECNGQGKIIPAMFLILSASVISLLVKKFH</sequence>
<keyword evidence="3" id="KW-1133">Transmembrane helix</keyword>
<feature type="transmembrane region" description="Helical" evidence="3">
    <location>
        <begin position="131"/>
        <end position="148"/>
    </location>
</feature>
<dbReference type="PANTHER" id="PTHR33562">
    <property type="entry name" value="ATILLA, ISOFORM B-RELATED-RELATED"/>
    <property type="match status" value="1"/>
</dbReference>
<gene>
    <name evidence="5" type="ORF">KUTeg_006496</name>
</gene>
<protein>
    <recommendedName>
        <fullName evidence="7">Protein sleepless</fullName>
    </recommendedName>
</protein>
<keyword evidence="1 4" id="KW-0732">Signal</keyword>
<dbReference type="PANTHER" id="PTHR33562:SF2">
    <property type="entry name" value="PROTEIN QUIVER"/>
    <property type="match status" value="1"/>
</dbReference>
<feature type="signal peptide" evidence="4">
    <location>
        <begin position="1"/>
        <end position="32"/>
    </location>
</feature>
<evidence type="ECO:0000313" key="6">
    <source>
        <dbReference type="Proteomes" id="UP001217089"/>
    </source>
</evidence>
<dbReference type="Pfam" id="PF17064">
    <property type="entry name" value="QVR"/>
    <property type="match status" value="1"/>
</dbReference>
<evidence type="ECO:0000256" key="2">
    <source>
        <dbReference type="ARBA" id="ARBA00023180"/>
    </source>
</evidence>